<dbReference type="PROSITE" id="PS51387">
    <property type="entry name" value="FAD_PCMH"/>
    <property type="match status" value="1"/>
</dbReference>
<protein>
    <recommendedName>
        <fullName evidence="1">FAD-binding PCMH-type domain-containing protein</fullName>
    </recommendedName>
</protein>
<dbReference type="SUPFAM" id="SSF56176">
    <property type="entry name" value="FAD-binding/transporter-associated domain-like"/>
    <property type="match status" value="1"/>
</dbReference>
<dbReference type="GO" id="GO:0071949">
    <property type="term" value="F:FAD binding"/>
    <property type="evidence" value="ECO:0007669"/>
    <property type="project" value="InterPro"/>
</dbReference>
<dbReference type="InterPro" id="IPR036683">
    <property type="entry name" value="CO_DH_flav_C_dom_sf"/>
</dbReference>
<dbReference type="PANTHER" id="PTHR42659">
    <property type="entry name" value="XANTHINE DEHYDROGENASE SUBUNIT C-RELATED"/>
    <property type="match status" value="1"/>
</dbReference>
<accession>A0A381YBU2</accession>
<dbReference type="InterPro" id="IPR002346">
    <property type="entry name" value="Mopterin_DH_FAD-bd"/>
</dbReference>
<dbReference type="GO" id="GO:0016491">
    <property type="term" value="F:oxidoreductase activity"/>
    <property type="evidence" value="ECO:0007669"/>
    <property type="project" value="InterPro"/>
</dbReference>
<dbReference type="Gene3D" id="3.30.43.10">
    <property type="entry name" value="Uridine Diphospho-n-acetylenolpyruvylglucosamine Reductase, domain 2"/>
    <property type="match status" value="1"/>
</dbReference>
<organism evidence="2">
    <name type="scientific">marine metagenome</name>
    <dbReference type="NCBI Taxonomy" id="408172"/>
    <lineage>
        <taxon>unclassified sequences</taxon>
        <taxon>metagenomes</taxon>
        <taxon>ecological metagenomes</taxon>
    </lineage>
</organism>
<dbReference type="EMBL" id="UINC01017849">
    <property type="protein sequence ID" value="SVA74454.1"/>
    <property type="molecule type" value="Genomic_DNA"/>
</dbReference>
<evidence type="ECO:0000313" key="2">
    <source>
        <dbReference type="EMBL" id="SVA74454.1"/>
    </source>
</evidence>
<dbReference type="Pfam" id="PF03450">
    <property type="entry name" value="CO_deh_flav_C"/>
    <property type="match status" value="1"/>
</dbReference>
<dbReference type="PANTHER" id="PTHR42659:SF9">
    <property type="entry name" value="XANTHINE DEHYDROGENASE FAD-BINDING SUBUNIT XDHB-RELATED"/>
    <property type="match status" value="1"/>
</dbReference>
<gene>
    <name evidence="2" type="ORF">METZ01_LOCUS127308</name>
</gene>
<dbReference type="InterPro" id="IPR016167">
    <property type="entry name" value="FAD-bd_PCMH_sub1"/>
</dbReference>
<dbReference type="Gene3D" id="3.30.390.50">
    <property type="entry name" value="CO dehydrogenase flavoprotein, C-terminal domain"/>
    <property type="match status" value="1"/>
</dbReference>
<dbReference type="InterPro" id="IPR036318">
    <property type="entry name" value="FAD-bd_PCMH-like_sf"/>
</dbReference>
<dbReference type="InterPro" id="IPR016169">
    <property type="entry name" value="FAD-bd_PCMH_sub2"/>
</dbReference>
<evidence type="ECO:0000259" key="1">
    <source>
        <dbReference type="PROSITE" id="PS51387"/>
    </source>
</evidence>
<dbReference type="AlphaFoldDB" id="A0A381YBU2"/>
<dbReference type="SMART" id="SM01092">
    <property type="entry name" value="CO_deh_flav_C"/>
    <property type="match status" value="1"/>
</dbReference>
<name>A0A381YBU2_9ZZZZ</name>
<dbReference type="Gene3D" id="3.30.465.10">
    <property type="match status" value="1"/>
</dbReference>
<proteinExistence type="predicted"/>
<dbReference type="InterPro" id="IPR005107">
    <property type="entry name" value="CO_DH_flav_C"/>
</dbReference>
<feature type="domain" description="FAD-binding PCMH-type" evidence="1">
    <location>
        <begin position="1"/>
        <end position="169"/>
    </location>
</feature>
<dbReference type="InterPro" id="IPR051312">
    <property type="entry name" value="Diverse_Substr_Oxidored"/>
</dbReference>
<sequence length="276" mass="29882">MLDYSRPDNLEDALLTLSEQPCTLLAGGTDFYPARVGKKITENVLDLSGIRGLRSIQETEEGFLLGALTTWTDIVDSDLSSAFDGLKQAAKTIGGIQTQNAGTLCGNICNASPAADAVPNLMALDAEVKLKSLRESRSLSLEEFILGNRKTAIKADELVSGIFIPHPGKNAVGNFKKLGTRSYLVISIVMVGVVVELNEEDEVMELKVAVGACSPVAKRLRLLEEDVVGQKLNSIEIQPRHLESLQPIDDIRASASFRKIVTPELLKRAIQGVKQK</sequence>
<dbReference type="InterPro" id="IPR016166">
    <property type="entry name" value="FAD-bd_PCMH"/>
</dbReference>
<dbReference type="SUPFAM" id="SSF55447">
    <property type="entry name" value="CO dehydrogenase flavoprotein C-terminal domain-like"/>
    <property type="match status" value="1"/>
</dbReference>
<dbReference type="Pfam" id="PF00941">
    <property type="entry name" value="FAD_binding_5"/>
    <property type="match status" value="1"/>
</dbReference>
<reference evidence="2" key="1">
    <citation type="submission" date="2018-05" db="EMBL/GenBank/DDBJ databases">
        <authorList>
            <person name="Lanie J.A."/>
            <person name="Ng W.-L."/>
            <person name="Kazmierczak K.M."/>
            <person name="Andrzejewski T.M."/>
            <person name="Davidsen T.M."/>
            <person name="Wayne K.J."/>
            <person name="Tettelin H."/>
            <person name="Glass J.I."/>
            <person name="Rusch D."/>
            <person name="Podicherti R."/>
            <person name="Tsui H.-C.T."/>
            <person name="Winkler M.E."/>
        </authorList>
    </citation>
    <scope>NUCLEOTIDE SEQUENCE</scope>
</reference>